<reference evidence="2 3" key="1">
    <citation type="submission" date="2024-06" db="EMBL/GenBank/DDBJ databases">
        <title>Lysinibacillus zambalefons sp. nov., a Novel Firmicute Isolated from the Poon Bato Zambales Hyperalkaline Spring.</title>
        <authorList>
            <person name="Aja J.A."/>
            <person name="Lazaro J.E.H."/>
            <person name="Llorin L.D."/>
            <person name="Lim K.R."/>
            <person name="Teodosio J."/>
            <person name="Dalisay D.S."/>
        </authorList>
    </citation>
    <scope>NUCLEOTIDE SEQUENCE [LARGE SCALE GENOMIC DNA]</scope>
    <source>
        <strain evidence="2 3">M3</strain>
    </source>
</reference>
<dbReference type="Proteomes" id="UP001478862">
    <property type="component" value="Unassembled WGS sequence"/>
</dbReference>
<feature type="domain" description="Bacillus phage SPbeta YonK" evidence="1">
    <location>
        <begin position="1"/>
        <end position="60"/>
    </location>
</feature>
<dbReference type="EMBL" id="JBEGDG010000015">
    <property type="protein sequence ID" value="MEQ6356542.1"/>
    <property type="molecule type" value="Genomic_DNA"/>
</dbReference>
<dbReference type="InterPro" id="IPR018600">
    <property type="entry name" value="Phage_SP-beta_YonK"/>
</dbReference>
<proteinExistence type="predicted"/>
<dbReference type="RefSeq" id="WP_349660987.1">
    <property type="nucleotide sequence ID" value="NZ_JBEGDG010000015.1"/>
</dbReference>
<name>A0ABV1MVK1_9BACI</name>
<dbReference type="SUPFAM" id="SSF160570">
    <property type="entry name" value="YonK-like"/>
    <property type="match status" value="1"/>
</dbReference>
<evidence type="ECO:0000313" key="3">
    <source>
        <dbReference type="Proteomes" id="UP001478862"/>
    </source>
</evidence>
<organism evidence="2 3">
    <name type="scientific">Lysinibacillus zambalensis</name>
    <dbReference type="NCBI Taxonomy" id="3160866"/>
    <lineage>
        <taxon>Bacteria</taxon>
        <taxon>Bacillati</taxon>
        <taxon>Bacillota</taxon>
        <taxon>Bacilli</taxon>
        <taxon>Bacillales</taxon>
        <taxon>Bacillaceae</taxon>
        <taxon>Lysinibacillus</taxon>
    </lineage>
</organism>
<keyword evidence="3" id="KW-1185">Reference proteome</keyword>
<evidence type="ECO:0000259" key="1">
    <source>
        <dbReference type="Pfam" id="PF09642"/>
    </source>
</evidence>
<dbReference type="Pfam" id="PF09642">
    <property type="entry name" value="YonK"/>
    <property type="match status" value="1"/>
</dbReference>
<dbReference type="Gene3D" id="6.20.120.10">
    <property type="match status" value="1"/>
</dbReference>
<protein>
    <submittedName>
        <fullName evidence="2">YonK family protein</fullName>
    </submittedName>
</protein>
<sequence length="84" mass="9423">MAKCSNSVQLKGKLDIDWTSGELIVTESIKDGDFKYSLNKLLEEFNGKNITLSIKEEVSIATISKFNVSSETDGEQEEDLFKED</sequence>
<gene>
    <name evidence="2" type="ORF">ABNX05_18120</name>
</gene>
<comment type="caution">
    <text evidence="2">The sequence shown here is derived from an EMBL/GenBank/DDBJ whole genome shotgun (WGS) entry which is preliminary data.</text>
</comment>
<accession>A0ABV1MVK1</accession>
<evidence type="ECO:0000313" key="2">
    <source>
        <dbReference type="EMBL" id="MEQ6356542.1"/>
    </source>
</evidence>
<dbReference type="InterPro" id="IPR037261">
    <property type="entry name" value="YonK_sf"/>
</dbReference>